<reference evidence="4 5" key="1">
    <citation type="submission" date="2011-08" db="EMBL/GenBank/DDBJ databases">
        <title>The Genome Sequence of Prevotella sp. oral taxon 302 str. F0323.</title>
        <authorList>
            <consortium name="The Broad Institute Genome Sequencing Platform"/>
            <person name="Earl A."/>
            <person name="Ward D."/>
            <person name="Feldgarden M."/>
            <person name="Gevers D."/>
            <person name="Izard J."/>
            <person name="Blanton J.M."/>
            <person name="Baranova O.V."/>
            <person name="Tanner A.C."/>
            <person name="Dewhirst F.E."/>
            <person name="Young S.K."/>
            <person name="Zeng Q."/>
            <person name="Gargeya S."/>
            <person name="Fitzgerald M."/>
            <person name="Haas B."/>
            <person name="Abouelleil A."/>
            <person name="Alvarado L."/>
            <person name="Arachchi H.M."/>
            <person name="Berlin A."/>
            <person name="Brown A."/>
            <person name="Chapman S.B."/>
            <person name="Chen Z."/>
            <person name="Dunbar C."/>
            <person name="Freedman E."/>
            <person name="Gearin G."/>
            <person name="Gellesch M."/>
            <person name="Goldberg J."/>
            <person name="Griggs A."/>
            <person name="Gujja S."/>
            <person name="Heiman D."/>
            <person name="Howarth C."/>
            <person name="Larson L."/>
            <person name="Lui A."/>
            <person name="MacDonald P.J.P."/>
            <person name="Montmayeur A."/>
            <person name="Murphy C."/>
            <person name="Neiman D."/>
            <person name="Pearson M."/>
            <person name="Priest M."/>
            <person name="Roberts A."/>
            <person name="Saif S."/>
            <person name="Shea T."/>
            <person name="Shenoy N."/>
            <person name="Sisk P."/>
            <person name="Stolte C."/>
            <person name="Sykes S."/>
            <person name="Wortman J."/>
            <person name="Nusbaum C."/>
            <person name="Birren B."/>
        </authorList>
    </citation>
    <scope>NUCLEOTIDE SEQUENCE [LARGE SCALE GENOMIC DNA]</scope>
    <source>
        <strain evidence="4 5">F0323</strain>
    </source>
</reference>
<dbReference type="CDD" id="cd06223">
    <property type="entry name" value="PRTases_typeI"/>
    <property type="match status" value="1"/>
</dbReference>
<dbReference type="eggNOG" id="COG1040">
    <property type="taxonomic scope" value="Bacteria"/>
</dbReference>
<dbReference type="SUPFAM" id="SSF53271">
    <property type="entry name" value="PRTase-like"/>
    <property type="match status" value="1"/>
</dbReference>
<evidence type="ECO:0000313" key="4">
    <source>
        <dbReference type="EMBL" id="EHG21214.1"/>
    </source>
</evidence>
<dbReference type="AlphaFoldDB" id="G5GDZ5"/>
<sequence>MLNMAHRVLTLLRDIADIILPRHCCICGKRLKVEEEQLCIKCWALLPFTNIHGEKGNGIERIFWGKIPIVRANSLIHYQSNNYTILPILQLKYENNAEMGIFLGHCMAEDLIDSDFFTAIDYIIPIPLSHSRLKKRGYNQSEMLAKGVSGITGIPIAKDLIIRKTDNATQTLLTAQQREENVQNIFEIQRTEEICGKHLLLIDDVITTGATILSCAQKLCEVEGVKISVLTAYVAGSHPKGISSYAKPQETDI</sequence>
<dbReference type="PANTHER" id="PTHR47505">
    <property type="entry name" value="DNA UTILIZATION PROTEIN YHGH"/>
    <property type="match status" value="1"/>
</dbReference>
<comment type="caution">
    <text evidence="4">The sequence shown here is derived from an EMBL/GenBank/DDBJ whole genome shotgun (WGS) entry which is preliminary data.</text>
</comment>
<dbReference type="InterPro" id="IPR029057">
    <property type="entry name" value="PRTase-like"/>
</dbReference>
<dbReference type="Pfam" id="PF00156">
    <property type="entry name" value="Pribosyltran"/>
    <property type="match status" value="1"/>
</dbReference>
<evidence type="ECO:0000259" key="3">
    <source>
        <dbReference type="Pfam" id="PF18912"/>
    </source>
</evidence>
<accession>G5GDZ5</accession>
<feature type="domain" description="Phosphoribosyltransferase" evidence="2">
    <location>
        <begin position="153"/>
        <end position="233"/>
    </location>
</feature>
<organism evidence="4 5">
    <name type="scientific">Alloprevotella rava F0323</name>
    <dbReference type="NCBI Taxonomy" id="679199"/>
    <lineage>
        <taxon>Bacteria</taxon>
        <taxon>Pseudomonadati</taxon>
        <taxon>Bacteroidota</taxon>
        <taxon>Bacteroidia</taxon>
        <taxon>Bacteroidales</taxon>
        <taxon>Prevotellaceae</taxon>
        <taxon>Alloprevotella</taxon>
    </lineage>
</organism>
<dbReference type="InterPro" id="IPR044005">
    <property type="entry name" value="DZR_2"/>
</dbReference>
<dbReference type="Proteomes" id="UP000015993">
    <property type="component" value="Unassembled WGS sequence"/>
</dbReference>
<dbReference type="STRING" id="679199.HMPREF9332_01797"/>
<keyword evidence="5" id="KW-1185">Reference proteome</keyword>
<evidence type="ECO:0000313" key="5">
    <source>
        <dbReference type="Proteomes" id="UP000015993"/>
    </source>
</evidence>
<dbReference type="HOGENOM" id="CLU_054549_1_0_10"/>
<dbReference type="Gene3D" id="3.40.50.2020">
    <property type="match status" value="1"/>
</dbReference>
<dbReference type="EMBL" id="ACZK01000033">
    <property type="protein sequence ID" value="EHG21214.1"/>
    <property type="molecule type" value="Genomic_DNA"/>
</dbReference>
<evidence type="ECO:0000259" key="2">
    <source>
        <dbReference type="Pfam" id="PF00156"/>
    </source>
</evidence>
<dbReference type="InterPro" id="IPR051910">
    <property type="entry name" value="ComF/GntX_DNA_util-trans"/>
</dbReference>
<proteinExistence type="inferred from homology"/>
<gene>
    <name evidence="4" type="ORF">HMPREF9332_01797</name>
</gene>
<dbReference type="InterPro" id="IPR000836">
    <property type="entry name" value="PRTase_dom"/>
</dbReference>
<dbReference type="Pfam" id="PF18912">
    <property type="entry name" value="DZR_2"/>
    <property type="match status" value="1"/>
</dbReference>
<dbReference type="PANTHER" id="PTHR47505:SF1">
    <property type="entry name" value="DNA UTILIZATION PROTEIN YHGH"/>
    <property type="match status" value="1"/>
</dbReference>
<feature type="domain" description="Double zinc ribbon" evidence="3">
    <location>
        <begin position="16"/>
        <end position="48"/>
    </location>
</feature>
<protein>
    <submittedName>
        <fullName evidence="4">Uncharacterized protein</fullName>
    </submittedName>
</protein>
<comment type="similarity">
    <text evidence="1">Belongs to the ComF/GntX family.</text>
</comment>
<evidence type="ECO:0000256" key="1">
    <source>
        <dbReference type="ARBA" id="ARBA00008007"/>
    </source>
</evidence>
<name>G5GDZ5_9BACT</name>